<sequence length="89" mass="9835">MSTEHPDDLSALAIEELDAACALSWAEMKRITPWGDTYEGLTAGGLEVEVERRYIWAHQPEGSIAIEVEVRLPGMRQGAEARAVIEPSR</sequence>
<keyword evidence="2" id="KW-1185">Reference proteome</keyword>
<gene>
    <name evidence="1" type="ORF">FHS65_000933</name>
</gene>
<dbReference type="EMBL" id="JACIJB010000002">
    <property type="protein sequence ID" value="MBB5660193.1"/>
    <property type="molecule type" value="Genomic_DNA"/>
</dbReference>
<proteinExistence type="predicted"/>
<dbReference type="Proteomes" id="UP000548978">
    <property type="component" value="Unassembled WGS sequence"/>
</dbReference>
<dbReference type="RefSeq" id="WP_241153182.1">
    <property type="nucleotide sequence ID" value="NZ_JACIJB010000002.1"/>
</dbReference>
<evidence type="ECO:0000313" key="2">
    <source>
        <dbReference type="Proteomes" id="UP000548978"/>
    </source>
</evidence>
<name>A0A7W9A2W3_9CAUL</name>
<reference evidence="1 2" key="1">
    <citation type="submission" date="2020-08" db="EMBL/GenBank/DDBJ databases">
        <title>Genomic Encyclopedia of Type Strains, Phase IV (KMG-IV): sequencing the most valuable type-strain genomes for metagenomic binning, comparative biology and taxonomic classification.</title>
        <authorList>
            <person name="Goeker M."/>
        </authorList>
    </citation>
    <scope>NUCLEOTIDE SEQUENCE [LARGE SCALE GENOMIC DNA]</scope>
    <source>
        <strain evidence="1 2">DSM 24448</strain>
    </source>
</reference>
<organism evidence="1 2">
    <name type="scientific">Brevundimonas halotolerans</name>
    <dbReference type="NCBI Taxonomy" id="69670"/>
    <lineage>
        <taxon>Bacteria</taxon>
        <taxon>Pseudomonadati</taxon>
        <taxon>Pseudomonadota</taxon>
        <taxon>Alphaproteobacteria</taxon>
        <taxon>Caulobacterales</taxon>
        <taxon>Caulobacteraceae</taxon>
        <taxon>Brevundimonas</taxon>
    </lineage>
</organism>
<protein>
    <submittedName>
        <fullName evidence="1">Uncharacterized protein</fullName>
    </submittedName>
</protein>
<comment type="caution">
    <text evidence="1">The sequence shown here is derived from an EMBL/GenBank/DDBJ whole genome shotgun (WGS) entry which is preliminary data.</text>
</comment>
<evidence type="ECO:0000313" key="1">
    <source>
        <dbReference type="EMBL" id="MBB5660193.1"/>
    </source>
</evidence>
<dbReference type="AlphaFoldDB" id="A0A7W9A2W3"/>
<accession>A0A7W9A2W3</accession>